<dbReference type="Pfam" id="PF18219">
    <property type="entry name" value="SidC_N"/>
    <property type="match status" value="1"/>
</dbReference>
<proteinExistence type="predicted"/>
<dbReference type="EMBL" id="JADWVN010000029">
    <property type="protein sequence ID" value="MBL7528116.1"/>
    <property type="molecule type" value="Genomic_DNA"/>
</dbReference>
<gene>
    <name evidence="2" type="ORF">I5282_16255</name>
</gene>
<sequence length="746" mass="85657">MRISLSEPQVTRYLAINHKTNMVHLFVPFIAGIDTSTDNTCKATLELRTFFESGALAELNSYQSALEFDISLFNEDNPLRKLKEERLAQIKKYQEAIKAMQNQYGSTISHFLKKPSNLYSIQLRPKHQDPYSQVENPVFTINRGNNSKGVPLSNLYNCMQEQFGFLQLTGKSPRQKLIESTVNAIPKDATFEQIKQVLKDTCYEQLGIKLDFVYFDTMRREVEQSYIDEQMGFSRDTTVEEYVVTLLNAFAPNLETTLDSSPFYLKDNVNAEEQIERLSILTQFYLGVLNVYCRAHGLSEVNFGAVLDKELDLSNDLVETISEALQTGDEVERVICSFFNVHAKKFEIARALDTKDLNAIQDKFRNAYRTVTATPENPHMDDFMLLDTEAEGSLATFISYNGLICTDFANIVSPACANQQYFEQIRHDILDVGSIPKLSTVQEVEVDIDILINNMDDVQFDKLPQEIKGACQRSPSFHNRLFLEYVAKGDQENASMLLERTQDPNALLRKVGKFTDYSGRTFECTAYEYAYWAKDTHMRQMLESFMDEETKAYLLERIVKIEQNGLTYQQYGQTIERSKHFDLSILINALKYYVDNYDKWFKRGDFHEIDDAWIAVGKAQREVPAHVAQEYCRKDRSFELINSTVFNETHLPRNLSITNYSSSSDTHWFPLAESNSGLGFDYSIVRESRREGAAGTGLEPGIVRAMPSLVSLDLAALTHYDKVRTKDLQTSHDNLSPPSRWYQLWR</sequence>
<keyword evidence="3" id="KW-1185">Reference proteome</keyword>
<dbReference type="RefSeq" id="WP_203113268.1">
    <property type="nucleotide sequence ID" value="NZ_JADOBG010000022.1"/>
</dbReference>
<organism evidence="2 3">
    <name type="scientific">Legionella bononiensis</name>
    <dbReference type="NCBI Taxonomy" id="2793102"/>
    <lineage>
        <taxon>Bacteria</taxon>
        <taxon>Pseudomonadati</taxon>
        <taxon>Pseudomonadota</taxon>
        <taxon>Gammaproteobacteria</taxon>
        <taxon>Legionellales</taxon>
        <taxon>Legionellaceae</taxon>
        <taxon>Legionella</taxon>
    </lineage>
</organism>
<accession>A0ABS1WFJ8</accession>
<dbReference type="InterPro" id="IPR041264">
    <property type="entry name" value="SidC_N"/>
</dbReference>
<evidence type="ECO:0000313" key="3">
    <source>
        <dbReference type="Proteomes" id="UP000809910"/>
    </source>
</evidence>
<name>A0ABS1WFJ8_9GAMM</name>
<reference evidence="2 3" key="1">
    <citation type="submission" date="2020-12" db="EMBL/GenBank/DDBJ databases">
        <title>WGS of Legionella: environmental sample.</title>
        <authorList>
            <person name="Cristino S."/>
            <person name="Girolamini L."/>
            <person name="Salaris S."/>
            <person name="Pascale M.R."/>
            <person name="Mazzotta M."/>
            <person name="Orsini M."/>
            <person name="Grottola A."/>
        </authorList>
    </citation>
    <scope>NUCLEOTIDE SEQUENCE [LARGE SCALE GENOMIC DNA]</scope>
    <source>
        <strain evidence="2 3">30cs62</strain>
    </source>
</reference>
<protein>
    <recommendedName>
        <fullName evidence="1">SidC N-terminal domain-containing protein</fullName>
    </recommendedName>
</protein>
<dbReference type="Proteomes" id="UP000809910">
    <property type="component" value="Unassembled WGS sequence"/>
</dbReference>
<evidence type="ECO:0000313" key="2">
    <source>
        <dbReference type="EMBL" id="MBL7528116.1"/>
    </source>
</evidence>
<comment type="caution">
    <text evidence="2">The sequence shown here is derived from an EMBL/GenBank/DDBJ whole genome shotgun (WGS) entry which is preliminary data.</text>
</comment>
<evidence type="ECO:0000259" key="1">
    <source>
        <dbReference type="Pfam" id="PF18219"/>
    </source>
</evidence>
<feature type="domain" description="SidC N-terminal" evidence="1">
    <location>
        <begin position="3"/>
        <end position="414"/>
    </location>
</feature>